<keyword evidence="3" id="KW-1185">Reference proteome</keyword>
<accession>A0A392PRZ6</accession>
<dbReference type="Proteomes" id="UP000265520">
    <property type="component" value="Unassembled WGS sequence"/>
</dbReference>
<comment type="caution">
    <text evidence="2">The sequence shown here is derived from an EMBL/GenBank/DDBJ whole genome shotgun (WGS) entry which is preliminary data.</text>
</comment>
<reference evidence="2 3" key="1">
    <citation type="journal article" date="2018" name="Front. Plant Sci.">
        <title>Red Clover (Trifolium pratense) and Zigzag Clover (T. medium) - A Picture of Genomic Similarities and Differences.</title>
        <authorList>
            <person name="Dluhosova J."/>
            <person name="Istvanek J."/>
            <person name="Nedelnik J."/>
            <person name="Repkova J."/>
        </authorList>
    </citation>
    <scope>NUCLEOTIDE SEQUENCE [LARGE SCALE GENOMIC DNA]</scope>
    <source>
        <strain evidence="3">cv. 10/8</strain>
        <tissue evidence="2">Leaf</tissue>
    </source>
</reference>
<dbReference type="AlphaFoldDB" id="A0A392PRZ6"/>
<sequence>APPNQNYTASGTEMWLGSRSGDVKNAHHTGIDLMHG</sequence>
<feature type="non-terminal residue" evidence="2">
    <location>
        <position position="1"/>
    </location>
</feature>
<proteinExistence type="predicted"/>
<protein>
    <submittedName>
        <fullName evidence="2">Uncharacterized protein</fullName>
    </submittedName>
</protein>
<evidence type="ECO:0000313" key="3">
    <source>
        <dbReference type="Proteomes" id="UP000265520"/>
    </source>
</evidence>
<organism evidence="2 3">
    <name type="scientific">Trifolium medium</name>
    <dbReference type="NCBI Taxonomy" id="97028"/>
    <lineage>
        <taxon>Eukaryota</taxon>
        <taxon>Viridiplantae</taxon>
        <taxon>Streptophyta</taxon>
        <taxon>Embryophyta</taxon>
        <taxon>Tracheophyta</taxon>
        <taxon>Spermatophyta</taxon>
        <taxon>Magnoliopsida</taxon>
        <taxon>eudicotyledons</taxon>
        <taxon>Gunneridae</taxon>
        <taxon>Pentapetalae</taxon>
        <taxon>rosids</taxon>
        <taxon>fabids</taxon>
        <taxon>Fabales</taxon>
        <taxon>Fabaceae</taxon>
        <taxon>Papilionoideae</taxon>
        <taxon>50 kb inversion clade</taxon>
        <taxon>NPAAA clade</taxon>
        <taxon>Hologalegina</taxon>
        <taxon>IRL clade</taxon>
        <taxon>Trifolieae</taxon>
        <taxon>Trifolium</taxon>
    </lineage>
</organism>
<name>A0A392PRZ6_9FABA</name>
<evidence type="ECO:0000256" key="1">
    <source>
        <dbReference type="SAM" id="MobiDB-lite"/>
    </source>
</evidence>
<feature type="region of interest" description="Disordered" evidence="1">
    <location>
        <begin position="1"/>
        <end position="36"/>
    </location>
</feature>
<dbReference type="EMBL" id="LXQA010091667">
    <property type="protein sequence ID" value="MCI14269.1"/>
    <property type="molecule type" value="Genomic_DNA"/>
</dbReference>
<evidence type="ECO:0000313" key="2">
    <source>
        <dbReference type="EMBL" id="MCI14269.1"/>
    </source>
</evidence>
<feature type="compositionally biased region" description="Polar residues" evidence="1">
    <location>
        <begin position="1"/>
        <end position="11"/>
    </location>
</feature>